<dbReference type="EMBL" id="JADKFW010000004">
    <property type="protein sequence ID" value="MBK9716924.1"/>
    <property type="molecule type" value="Genomic_DNA"/>
</dbReference>
<dbReference type="PANTHER" id="PTHR46323:SF2">
    <property type="entry name" value="BETA-GALACTOSIDASE"/>
    <property type="match status" value="1"/>
</dbReference>
<keyword evidence="8" id="KW-0326">Glycosidase</keyword>
<evidence type="ECO:0000256" key="1">
    <source>
        <dbReference type="ARBA" id="ARBA00001412"/>
    </source>
</evidence>
<dbReference type="GO" id="GO:0009341">
    <property type="term" value="C:beta-galactosidase complex"/>
    <property type="evidence" value="ECO:0007669"/>
    <property type="project" value="InterPro"/>
</dbReference>
<gene>
    <name evidence="11" type="ORF">IPO85_05305</name>
</gene>
<dbReference type="Pfam" id="PF02836">
    <property type="entry name" value="Glyco_hydro_2_C"/>
    <property type="match status" value="1"/>
</dbReference>
<dbReference type="Pfam" id="PF02929">
    <property type="entry name" value="Bgal_small_N"/>
    <property type="match status" value="1"/>
</dbReference>
<dbReference type="InterPro" id="IPR017853">
    <property type="entry name" value="GH"/>
</dbReference>
<dbReference type="SUPFAM" id="SSF49303">
    <property type="entry name" value="beta-Galactosidase/glucuronidase domain"/>
    <property type="match status" value="2"/>
</dbReference>
<comment type="similarity">
    <text evidence="3">Belongs to the glycosyl hydrolase 2 family.</text>
</comment>
<dbReference type="InterPro" id="IPR006102">
    <property type="entry name" value="Ig-like_GH2"/>
</dbReference>
<dbReference type="InterPro" id="IPR006101">
    <property type="entry name" value="Glyco_hydro_2"/>
</dbReference>
<evidence type="ECO:0000256" key="3">
    <source>
        <dbReference type="ARBA" id="ARBA00007401"/>
    </source>
</evidence>
<accession>A0A9D7S7Q7</accession>
<dbReference type="GO" id="GO:0005990">
    <property type="term" value="P:lactose catabolic process"/>
    <property type="evidence" value="ECO:0007669"/>
    <property type="project" value="TreeGrafter"/>
</dbReference>
<evidence type="ECO:0000256" key="8">
    <source>
        <dbReference type="ARBA" id="ARBA00023295"/>
    </source>
</evidence>
<dbReference type="InterPro" id="IPR036156">
    <property type="entry name" value="Beta-gal/glucu_dom_sf"/>
</dbReference>
<comment type="cofactor">
    <cofactor evidence="2">
        <name>Ca(2+)</name>
        <dbReference type="ChEBI" id="CHEBI:29108"/>
    </cofactor>
</comment>
<evidence type="ECO:0000256" key="4">
    <source>
        <dbReference type="ARBA" id="ARBA00011245"/>
    </source>
</evidence>
<dbReference type="InterPro" id="IPR014718">
    <property type="entry name" value="GH-type_carb-bd"/>
</dbReference>
<evidence type="ECO:0000256" key="5">
    <source>
        <dbReference type="ARBA" id="ARBA00012756"/>
    </source>
</evidence>
<comment type="subunit">
    <text evidence="4">Monomer.</text>
</comment>
<dbReference type="AlphaFoldDB" id="A0A9D7S7Q7"/>
<dbReference type="GO" id="GO:0030246">
    <property type="term" value="F:carbohydrate binding"/>
    <property type="evidence" value="ECO:0007669"/>
    <property type="project" value="InterPro"/>
</dbReference>
<evidence type="ECO:0000259" key="10">
    <source>
        <dbReference type="SMART" id="SM01038"/>
    </source>
</evidence>
<dbReference type="InterPro" id="IPR050347">
    <property type="entry name" value="Bact_Beta-galactosidase"/>
</dbReference>
<organism evidence="11 12">
    <name type="scientific">Candidatus Defluviibacterium haderslevense</name>
    <dbReference type="NCBI Taxonomy" id="2981993"/>
    <lineage>
        <taxon>Bacteria</taxon>
        <taxon>Pseudomonadati</taxon>
        <taxon>Bacteroidota</taxon>
        <taxon>Saprospiria</taxon>
        <taxon>Saprospirales</taxon>
        <taxon>Saprospiraceae</taxon>
        <taxon>Candidatus Defluviibacterium</taxon>
    </lineage>
</organism>
<dbReference type="Proteomes" id="UP000808349">
    <property type="component" value="Unassembled WGS sequence"/>
</dbReference>
<dbReference type="InterPro" id="IPR011013">
    <property type="entry name" value="Gal_mutarotase_sf_dom"/>
</dbReference>
<dbReference type="InterPro" id="IPR006104">
    <property type="entry name" value="Glyco_hydro_2_N"/>
</dbReference>
<protein>
    <recommendedName>
        <fullName evidence="5">beta-galactosidase</fullName>
        <ecNumber evidence="5">3.2.1.23</ecNumber>
    </recommendedName>
    <alternativeName>
        <fullName evidence="9">Lactase</fullName>
    </alternativeName>
</protein>
<dbReference type="InterPro" id="IPR008979">
    <property type="entry name" value="Galactose-bd-like_sf"/>
</dbReference>
<evidence type="ECO:0000256" key="7">
    <source>
        <dbReference type="ARBA" id="ARBA00022837"/>
    </source>
</evidence>
<dbReference type="SUPFAM" id="SSF74650">
    <property type="entry name" value="Galactose mutarotase-like"/>
    <property type="match status" value="1"/>
</dbReference>
<dbReference type="PRINTS" id="PR00132">
    <property type="entry name" value="GLHYDRLASE2"/>
</dbReference>
<evidence type="ECO:0000256" key="6">
    <source>
        <dbReference type="ARBA" id="ARBA00022801"/>
    </source>
</evidence>
<keyword evidence="6" id="KW-0378">Hydrolase</keyword>
<dbReference type="Gene3D" id="2.70.98.10">
    <property type="match status" value="1"/>
</dbReference>
<dbReference type="EC" id="3.2.1.23" evidence="5"/>
<proteinExistence type="inferred from homology"/>
<keyword evidence="7" id="KW-0106">Calcium</keyword>
<evidence type="ECO:0000313" key="11">
    <source>
        <dbReference type="EMBL" id="MBK9716924.1"/>
    </source>
</evidence>
<dbReference type="Pfam" id="PF02837">
    <property type="entry name" value="Glyco_hydro_2_N"/>
    <property type="match status" value="1"/>
</dbReference>
<dbReference type="SMART" id="SM01038">
    <property type="entry name" value="Bgal_small_N"/>
    <property type="match status" value="1"/>
</dbReference>
<dbReference type="SUPFAM" id="SSF51445">
    <property type="entry name" value="(Trans)glycosidases"/>
    <property type="match status" value="1"/>
</dbReference>
<reference evidence="11 12" key="1">
    <citation type="submission" date="2020-10" db="EMBL/GenBank/DDBJ databases">
        <title>Connecting structure to function with the recovery of over 1000 high-quality activated sludge metagenome-assembled genomes encoding full-length rRNA genes using long-read sequencing.</title>
        <authorList>
            <person name="Singleton C.M."/>
            <person name="Petriglieri F."/>
            <person name="Kristensen J.M."/>
            <person name="Kirkegaard R.H."/>
            <person name="Michaelsen T.Y."/>
            <person name="Andersen M.H."/>
            <person name="Karst S.M."/>
            <person name="Dueholm M.S."/>
            <person name="Nielsen P.H."/>
            <person name="Albertsen M."/>
        </authorList>
    </citation>
    <scope>NUCLEOTIDE SEQUENCE [LARGE SCALE GENOMIC DNA]</scope>
    <source>
        <strain evidence="11">Ribe_18-Q3-R11-54_BAT3C.373</strain>
    </source>
</reference>
<dbReference type="GO" id="GO:0004565">
    <property type="term" value="F:beta-galactosidase activity"/>
    <property type="evidence" value="ECO:0007669"/>
    <property type="project" value="UniProtKB-EC"/>
</dbReference>
<dbReference type="SUPFAM" id="SSF49785">
    <property type="entry name" value="Galactose-binding domain-like"/>
    <property type="match status" value="1"/>
</dbReference>
<evidence type="ECO:0000313" key="12">
    <source>
        <dbReference type="Proteomes" id="UP000808349"/>
    </source>
</evidence>
<comment type="caution">
    <text evidence="11">The sequence shown here is derived from an EMBL/GenBank/DDBJ whole genome shotgun (WGS) entry which is preliminary data.</text>
</comment>
<dbReference type="Gene3D" id="2.60.40.10">
    <property type="entry name" value="Immunoglobulins"/>
    <property type="match status" value="2"/>
</dbReference>
<feature type="domain" description="Beta galactosidase small chain/" evidence="10">
    <location>
        <begin position="766"/>
        <end position="1033"/>
    </location>
</feature>
<name>A0A9D7S7Q7_9BACT</name>
<dbReference type="Pfam" id="PF00703">
    <property type="entry name" value="Glyco_hydro_2"/>
    <property type="match status" value="1"/>
</dbReference>
<evidence type="ECO:0000256" key="2">
    <source>
        <dbReference type="ARBA" id="ARBA00001913"/>
    </source>
</evidence>
<dbReference type="Gene3D" id="2.60.120.260">
    <property type="entry name" value="Galactose-binding domain-like"/>
    <property type="match status" value="1"/>
</dbReference>
<evidence type="ECO:0000256" key="9">
    <source>
        <dbReference type="ARBA" id="ARBA00032230"/>
    </source>
</evidence>
<dbReference type="InterPro" id="IPR006103">
    <property type="entry name" value="Glyco_hydro_2_cat"/>
</dbReference>
<dbReference type="InterPro" id="IPR004199">
    <property type="entry name" value="B-gal_small/dom_5"/>
</dbReference>
<sequence>MEKKGNPFIYLFGIICLLTTHCKQDVPKQTIEKIVESKPKNPITLPNYWKDPKVMEFGREAPRSDFKPFETTEKAQSQSFQSSAYHRSLNGFWRYQYFTGPDYVPGEIEKSPININWLEKSFPSCIELGGIGKPIFKNYGLPFESNYPQVPMDSNTVLVLQKPLDISTQWKSRDVFAVFEGISSAYFVYVNGQLAGYNEDSKAVSEFNISPFLKDENNMISLIIFRWSDASYFESHNMWSMTGIYRNSYLLARPKCRIKDFYAKTDVQGNQGILDLDVQVKNNAAENYSGYQLQVQLFQDTTKEVFNKTITFDINQQSEIKKNIVAQIKNVETWSDEHPDAYYLFIQLKNAQGETQEATVYLIGFNSIQYKSKSLLVNHKLLKIKGVVRHEFHPITGYVVDKDWMANDADLMKLNNINAVRNSHYPQDPMWYTTAHQYGLYLMDEANLNTSSLLSQNIDLSSDTSVSKIYLQRVKNMFERNKNYCNVLTWSLGYNCGLGDNTKQAYQYIKSRDSKRPVSVQSNLKSFGDLALVNSEDNISNGTKPVLYYRMSSNAGNGLGGLTLVWDHIKNNDNKAGGFIEDWADQTFFMKTNKGKLYFGYGGNFSETNSDSFRCVNGLMTSNKTPKASLKIANNLFSPFTVSAIDLNKGLFEIKNDHLENHGDVFNYFWTVVENGDKIKEGKFENLMIDAGQKKTVHVDYNSFTRNPGSEYTILITINKKSLNNGMYRFVIVGLQQFILPKSAGKPINQSAFQKLKSTEENNSIHISNNLYSIKIDKNKGLISSWICKNKELLVTPIKPNFYRAPTDNDIYLNQSNEINFWKTLGDQLTIVSQTLETNHPDYINYIVKATLPASSLLPIEFRYRFYPSADVVLEMKIDHLDQLKNMPPRIGWIFEMPAVFGTVQWYGRGPLESYQDRKLGLNIGLYKSTASEFNIPAVRPQEMGNKSDVRWLSLKTFEGLYLMALGQSEFEANVLPFNYNKLGTGYRHGIDVINDPTNTVILDYYQWPLGDGYSNKSHPPSSKSIHFTIRLTSQDESQSSIPSHFTESLLTN</sequence>
<comment type="catalytic activity">
    <reaction evidence="1">
        <text>Hydrolysis of terminal non-reducing beta-D-galactose residues in beta-D-galactosides.</text>
        <dbReference type="EC" id="3.2.1.23"/>
    </reaction>
</comment>
<dbReference type="Gene3D" id="3.20.20.80">
    <property type="entry name" value="Glycosidases"/>
    <property type="match status" value="1"/>
</dbReference>
<dbReference type="PANTHER" id="PTHR46323">
    <property type="entry name" value="BETA-GALACTOSIDASE"/>
    <property type="match status" value="1"/>
</dbReference>
<dbReference type="InterPro" id="IPR013783">
    <property type="entry name" value="Ig-like_fold"/>
</dbReference>